<dbReference type="PANTHER" id="PTHR30579:SF3">
    <property type="entry name" value="TRANSCRIPTIONAL REGULATORY PROTEIN"/>
    <property type="match status" value="1"/>
</dbReference>
<dbReference type="AlphaFoldDB" id="A0A2S8S694"/>
<dbReference type="GO" id="GO:0003700">
    <property type="term" value="F:DNA-binding transcription factor activity"/>
    <property type="evidence" value="ECO:0007669"/>
    <property type="project" value="InterPro"/>
</dbReference>
<dbReference type="PANTHER" id="PTHR30579">
    <property type="entry name" value="TRANSCRIPTIONAL REGULATOR"/>
    <property type="match status" value="1"/>
</dbReference>
<evidence type="ECO:0000313" key="6">
    <source>
        <dbReference type="EMBL" id="PQV56312.1"/>
    </source>
</evidence>
<dbReference type="Pfam" id="PF00126">
    <property type="entry name" value="HTH_1"/>
    <property type="match status" value="1"/>
</dbReference>
<evidence type="ECO:0000256" key="1">
    <source>
        <dbReference type="ARBA" id="ARBA00009437"/>
    </source>
</evidence>
<dbReference type="InterPro" id="IPR036390">
    <property type="entry name" value="WH_DNA-bd_sf"/>
</dbReference>
<proteinExistence type="inferred from homology"/>
<keyword evidence="2" id="KW-0805">Transcription regulation</keyword>
<protein>
    <submittedName>
        <fullName evidence="6">LysR family transcriptional regulator</fullName>
    </submittedName>
</protein>
<dbReference type="Proteomes" id="UP000238338">
    <property type="component" value="Unassembled WGS sequence"/>
</dbReference>
<evidence type="ECO:0000256" key="3">
    <source>
        <dbReference type="ARBA" id="ARBA00023125"/>
    </source>
</evidence>
<dbReference type="PROSITE" id="PS50931">
    <property type="entry name" value="HTH_LYSR"/>
    <property type="match status" value="1"/>
</dbReference>
<evidence type="ECO:0000259" key="5">
    <source>
        <dbReference type="PROSITE" id="PS50931"/>
    </source>
</evidence>
<dbReference type="OrthoDB" id="9787460at2"/>
<reference evidence="6 7" key="1">
    <citation type="submission" date="2018-02" db="EMBL/GenBank/DDBJ databases">
        <title>Genomic Encyclopedia of Archaeal and Bacterial Type Strains, Phase II (KMG-II): from individual species to whole genera.</title>
        <authorList>
            <person name="Goeker M."/>
        </authorList>
    </citation>
    <scope>NUCLEOTIDE SEQUENCE [LARGE SCALE GENOMIC DNA]</scope>
    <source>
        <strain evidence="6 7">DSM 18921</strain>
    </source>
</reference>
<dbReference type="InterPro" id="IPR005119">
    <property type="entry name" value="LysR_subst-bd"/>
</dbReference>
<dbReference type="InterPro" id="IPR000847">
    <property type="entry name" value="LysR_HTH_N"/>
</dbReference>
<dbReference type="InterPro" id="IPR036388">
    <property type="entry name" value="WH-like_DNA-bd_sf"/>
</dbReference>
<keyword evidence="7" id="KW-1185">Reference proteome</keyword>
<dbReference type="EMBL" id="PVEP01000005">
    <property type="protein sequence ID" value="PQV56312.1"/>
    <property type="molecule type" value="Genomic_DNA"/>
</dbReference>
<comment type="similarity">
    <text evidence="1">Belongs to the LysR transcriptional regulatory family.</text>
</comment>
<keyword evidence="3" id="KW-0238">DNA-binding</keyword>
<evidence type="ECO:0000313" key="7">
    <source>
        <dbReference type="Proteomes" id="UP000238338"/>
    </source>
</evidence>
<evidence type="ECO:0000256" key="2">
    <source>
        <dbReference type="ARBA" id="ARBA00023015"/>
    </source>
</evidence>
<organism evidence="6 7">
    <name type="scientific">Albidovulum denitrificans</name>
    <dbReference type="NCBI Taxonomy" id="404881"/>
    <lineage>
        <taxon>Bacteria</taxon>
        <taxon>Pseudomonadati</taxon>
        <taxon>Pseudomonadota</taxon>
        <taxon>Alphaproteobacteria</taxon>
        <taxon>Rhodobacterales</taxon>
        <taxon>Paracoccaceae</taxon>
        <taxon>Albidovulum</taxon>
    </lineage>
</organism>
<dbReference type="Gene3D" id="3.40.190.290">
    <property type="match status" value="1"/>
</dbReference>
<dbReference type="InterPro" id="IPR050176">
    <property type="entry name" value="LTTR"/>
</dbReference>
<dbReference type="SUPFAM" id="SSF46785">
    <property type="entry name" value="Winged helix' DNA-binding domain"/>
    <property type="match status" value="1"/>
</dbReference>
<dbReference type="GO" id="GO:0003677">
    <property type="term" value="F:DNA binding"/>
    <property type="evidence" value="ECO:0007669"/>
    <property type="project" value="UniProtKB-KW"/>
</dbReference>
<feature type="domain" description="HTH lysR-type" evidence="5">
    <location>
        <begin position="3"/>
        <end position="60"/>
    </location>
</feature>
<gene>
    <name evidence="6" type="ORF">LX70_02578</name>
</gene>
<dbReference type="Pfam" id="PF03466">
    <property type="entry name" value="LysR_substrate"/>
    <property type="match status" value="1"/>
</dbReference>
<dbReference type="SUPFAM" id="SSF53850">
    <property type="entry name" value="Periplasmic binding protein-like II"/>
    <property type="match status" value="1"/>
</dbReference>
<keyword evidence="4" id="KW-0804">Transcription</keyword>
<dbReference type="CDD" id="cd05466">
    <property type="entry name" value="PBP2_LTTR_substrate"/>
    <property type="match status" value="1"/>
</dbReference>
<name>A0A2S8S694_9RHOB</name>
<comment type="caution">
    <text evidence="6">The sequence shown here is derived from an EMBL/GenBank/DDBJ whole genome shotgun (WGS) entry which is preliminary data.</text>
</comment>
<evidence type="ECO:0000256" key="4">
    <source>
        <dbReference type="ARBA" id="ARBA00023163"/>
    </source>
</evidence>
<dbReference type="Gene3D" id="1.10.10.10">
    <property type="entry name" value="Winged helix-like DNA-binding domain superfamily/Winged helix DNA-binding domain"/>
    <property type="match status" value="1"/>
</dbReference>
<dbReference type="RefSeq" id="WP_105515163.1">
    <property type="nucleotide sequence ID" value="NZ_PVEP01000005.1"/>
</dbReference>
<sequence length="299" mass="34113">MQFNWDDVRIFLEIERTGRLSRAAKRLGVSHTTIARRIRQMEARFGCHLFEPTDDGLILTAAGSQVLQKATEMENAAVDISDRLARLEGKNKGRVRVGAPDGFGNAVLSHILPELVKENPGTEVEFVPVPASHKLWRRDVDIAVSLDRPLSGQVIMRKLTDYDLRLYAGPGFFDGKNVPTCREELREYPFVGYIDELLYTPELDFNRAILPGLNVVYRAATVKAQFDAVKNNAGLGVLPCFMTRNTNLLPIMPEEINFVRTYWLLYPEEYRLLSHIQLVSNFIHNRTREMYDIFRCPAT</sequence>
<accession>A0A2S8S694</accession>